<name>A0ABW3D2A5_9FLAO</name>
<keyword evidence="10" id="KW-1185">Reference proteome</keyword>
<proteinExistence type="inferred from homology"/>
<comment type="similarity">
    <text evidence="7">Belongs to the RnpA family.</text>
</comment>
<accession>A0ABW3D2A5</accession>
<dbReference type="EMBL" id="JBHTJH010000017">
    <property type="protein sequence ID" value="MFD0863190.1"/>
    <property type="molecule type" value="Genomic_DNA"/>
</dbReference>
<protein>
    <recommendedName>
        <fullName evidence="7 8">Ribonuclease P protein component</fullName>
        <shortName evidence="7">RNase P protein</shortName>
        <shortName evidence="7">RNaseP protein</shortName>
        <ecNumber evidence="7 8">3.1.26.5</ecNumber>
    </recommendedName>
    <alternativeName>
        <fullName evidence="7">Protein C5</fullName>
    </alternativeName>
</protein>
<comment type="catalytic activity">
    <reaction evidence="7">
        <text>Endonucleolytic cleavage of RNA, removing 5'-extranucleotides from tRNA precursor.</text>
        <dbReference type="EC" id="3.1.26.5"/>
    </reaction>
</comment>
<gene>
    <name evidence="7 9" type="primary">rnpA</name>
    <name evidence="9" type="ORF">ACFQ1M_13330</name>
</gene>
<dbReference type="RefSeq" id="WP_386409006.1">
    <property type="nucleotide sequence ID" value="NZ_JBHTJH010000017.1"/>
</dbReference>
<dbReference type="GO" id="GO:0004526">
    <property type="term" value="F:ribonuclease P activity"/>
    <property type="evidence" value="ECO:0007669"/>
    <property type="project" value="UniProtKB-EC"/>
</dbReference>
<dbReference type="PANTHER" id="PTHR33992">
    <property type="entry name" value="RIBONUCLEASE P PROTEIN COMPONENT"/>
    <property type="match status" value="1"/>
</dbReference>
<reference evidence="10" key="1">
    <citation type="journal article" date="2019" name="Int. J. Syst. Evol. Microbiol.">
        <title>The Global Catalogue of Microorganisms (GCM) 10K type strain sequencing project: providing services to taxonomists for standard genome sequencing and annotation.</title>
        <authorList>
            <consortium name="The Broad Institute Genomics Platform"/>
            <consortium name="The Broad Institute Genome Sequencing Center for Infectious Disease"/>
            <person name="Wu L."/>
            <person name="Ma J."/>
        </authorList>
    </citation>
    <scope>NUCLEOTIDE SEQUENCE [LARGE SCALE GENOMIC DNA]</scope>
    <source>
        <strain evidence="10">CCUG 62952</strain>
    </source>
</reference>
<organism evidence="9 10">
    <name type="scientific">Sungkyunkwania multivorans</name>
    <dbReference type="NCBI Taxonomy" id="1173618"/>
    <lineage>
        <taxon>Bacteria</taxon>
        <taxon>Pseudomonadati</taxon>
        <taxon>Bacteroidota</taxon>
        <taxon>Flavobacteriia</taxon>
        <taxon>Flavobacteriales</taxon>
        <taxon>Flavobacteriaceae</taxon>
        <taxon>Sungkyunkwania</taxon>
    </lineage>
</organism>
<dbReference type="EC" id="3.1.26.5" evidence="7 8"/>
<dbReference type="InterPro" id="IPR020568">
    <property type="entry name" value="Ribosomal_Su5_D2-typ_SF"/>
</dbReference>
<evidence type="ECO:0000256" key="2">
    <source>
        <dbReference type="ARBA" id="ARBA00022694"/>
    </source>
</evidence>
<dbReference type="NCBIfam" id="TIGR00188">
    <property type="entry name" value="rnpA"/>
    <property type="match status" value="1"/>
</dbReference>
<evidence type="ECO:0000313" key="9">
    <source>
        <dbReference type="EMBL" id="MFD0863190.1"/>
    </source>
</evidence>
<dbReference type="PANTHER" id="PTHR33992:SF1">
    <property type="entry name" value="RIBONUCLEASE P PROTEIN COMPONENT"/>
    <property type="match status" value="1"/>
</dbReference>
<evidence type="ECO:0000313" key="10">
    <source>
        <dbReference type="Proteomes" id="UP001596978"/>
    </source>
</evidence>
<dbReference type="SUPFAM" id="SSF54211">
    <property type="entry name" value="Ribosomal protein S5 domain 2-like"/>
    <property type="match status" value="1"/>
</dbReference>
<dbReference type="InterPro" id="IPR000100">
    <property type="entry name" value="RNase_P"/>
</dbReference>
<evidence type="ECO:0000256" key="3">
    <source>
        <dbReference type="ARBA" id="ARBA00022722"/>
    </source>
</evidence>
<sequence length="131" mass="15272">MNVGQTFSKEEKLKSKKIIGKIFAEGSSVSKYPLRLIYLETDLPKDVKIQAAVSVAKRHVKLASKRNRIKRLMREAYRKNKHLIFNNIETSYAFMFLYLGKDELSFAQLNTNMQLLLKKFLKNINDENDSQ</sequence>
<keyword evidence="5 7" id="KW-0378">Hydrolase</keyword>
<comment type="subunit">
    <text evidence="7">Consists of a catalytic RNA component (M1 or rnpB) and a protein subunit.</text>
</comment>
<keyword evidence="4 7" id="KW-0255">Endonuclease</keyword>
<dbReference type="Gene3D" id="3.30.230.10">
    <property type="match status" value="1"/>
</dbReference>
<dbReference type="PROSITE" id="PS00648">
    <property type="entry name" value="RIBONUCLEASE_P"/>
    <property type="match status" value="1"/>
</dbReference>
<evidence type="ECO:0000256" key="1">
    <source>
        <dbReference type="ARBA" id="ARBA00002663"/>
    </source>
</evidence>
<dbReference type="Pfam" id="PF00825">
    <property type="entry name" value="Ribonuclease_P"/>
    <property type="match status" value="1"/>
</dbReference>
<comment type="function">
    <text evidence="1 7">RNaseP catalyzes the removal of the 5'-leader sequence from pre-tRNA to produce the mature 5'-terminus. It can also cleave other RNA substrates such as 4.5S RNA. The protein component plays an auxiliary but essential role in vivo by binding to the 5'-leader sequence and broadening the substrate specificity of the ribozyme.</text>
</comment>
<evidence type="ECO:0000256" key="8">
    <source>
        <dbReference type="NCBIfam" id="TIGR00188"/>
    </source>
</evidence>
<dbReference type="InterPro" id="IPR020539">
    <property type="entry name" value="RNase_P_CS"/>
</dbReference>
<evidence type="ECO:0000256" key="7">
    <source>
        <dbReference type="HAMAP-Rule" id="MF_00227"/>
    </source>
</evidence>
<evidence type="ECO:0000256" key="4">
    <source>
        <dbReference type="ARBA" id="ARBA00022759"/>
    </source>
</evidence>
<keyword evidence="6 7" id="KW-0694">RNA-binding</keyword>
<dbReference type="InterPro" id="IPR014721">
    <property type="entry name" value="Ribsml_uS5_D2-typ_fold_subgr"/>
</dbReference>
<dbReference type="HAMAP" id="MF_00227">
    <property type="entry name" value="RNase_P"/>
    <property type="match status" value="1"/>
</dbReference>
<keyword evidence="3 7" id="KW-0540">Nuclease</keyword>
<keyword evidence="2 7" id="KW-0819">tRNA processing</keyword>
<evidence type="ECO:0000256" key="5">
    <source>
        <dbReference type="ARBA" id="ARBA00022801"/>
    </source>
</evidence>
<dbReference type="Proteomes" id="UP001596978">
    <property type="component" value="Unassembled WGS sequence"/>
</dbReference>
<evidence type="ECO:0000256" key="6">
    <source>
        <dbReference type="ARBA" id="ARBA00022884"/>
    </source>
</evidence>
<comment type="caution">
    <text evidence="9">The sequence shown here is derived from an EMBL/GenBank/DDBJ whole genome shotgun (WGS) entry which is preliminary data.</text>
</comment>